<protein>
    <submittedName>
        <fullName evidence="4">DnaJ-class molecular chaperone</fullName>
    </submittedName>
</protein>
<dbReference type="PANTHER" id="PTHR43096:SF52">
    <property type="entry name" value="DNAJ HOMOLOG 1, MITOCHONDRIAL-RELATED"/>
    <property type="match status" value="1"/>
</dbReference>
<dbReference type="GO" id="GO:0005737">
    <property type="term" value="C:cytoplasm"/>
    <property type="evidence" value="ECO:0007669"/>
    <property type="project" value="TreeGrafter"/>
</dbReference>
<dbReference type="SMART" id="SM00271">
    <property type="entry name" value="DnaJ"/>
    <property type="match status" value="1"/>
</dbReference>
<dbReference type="PROSITE" id="PS50076">
    <property type="entry name" value="DNAJ_2"/>
    <property type="match status" value="1"/>
</dbReference>
<feature type="compositionally biased region" description="Gly residues" evidence="2">
    <location>
        <begin position="136"/>
        <end position="147"/>
    </location>
</feature>
<dbReference type="PROSITE" id="PS00636">
    <property type="entry name" value="DNAJ_1"/>
    <property type="match status" value="1"/>
</dbReference>
<dbReference type="Gene3D" id="1.10.287.110">
    <property type="entry name" value="DnaJ domain"/>
    <property type="match status" value="1"/>
</dbReference>
<dbReference type="PRINTS" id="PR00625">
    <property type="entry name" value="JDOMAIN"/>
</dbReference>
<feature type="domain" description="J" evidence="3">
    <location>
        <begin position="3"/>
        <end position="68"/>
    </location>
</feature>
<dbReference type="SUPFAM" id="SSF46565">
    <property type="entry name" value="Chaperone J-domain"/>
    <property type="match status" value="1"/>
</dbReference>
<dbReference type="GO" id="GO:0051082">
    <property type="term" value="F:unfolded protein binding"/>
    <property type="evidence" value="ECO:0007669"/>
    <property type="project" value="InterPro"/>
</dbReference>
<dbReference type="CDD" id="cd06257">
    <property type="entry name" value="DnaJ"/>
    <property type="match status" value="1"/>
</dbReference>
<dbReference type="InterPro" id="IPR018253">
    <property type="entry name" value="DnaJ_domain_CS"/>
</dbReference>
<evidence type="ECO:0000256" key="2">
    <source>
        <dbReference type="SAM" id="MobiDB-lite"/>
    </source>
</evidence>
<dbReference type="GO" id="GO:0042026">
    <property type="term" value="P:protein refolding"/>
    <property type="evidence" value="ECO:0007669"/>
    <property type="project" value="TreeGrafter"/>
</dbReference>
<dbReference type="InterPro" id="IPR008971">
    <property type="entry name" value="HSP40/DnaJ_pept-bd"/>
</dbReference>
<feature type="region of interest" description="Disordered" evidence="2">
    <location>
        <begin position="136"/>
        <end position="163"/>
    </location>
</feature>
<evidence type="ECO:0000313" key="4">
    <source>
        <dbReference type="EMBL" id="MDQ0317335.1"/>
    </source>
</evidence>
<keyword evidence="1" id="KW-0143">Chaperone</keyword>
<dbReference type="AlphaFoldDB" id="A0AAE3VT41"/>
<dbReference type="InterPro" id="IPR001623">
    <property type="entry name" value="DnaJ_domain"/>
</dbReference>
<dbReference type="InterPro" id="IPR036869">
    <property type="entry name" value="J_dom_sf"/>
</dbReference>
<dbReference type="PANTHER" id="PTHR43096">
    <property type="entry name" value="DNAJ HOMOLOG 1, MITOCHONDRIAL-RELATED"/>
    <property type="match status" value="1"/>
</dbReference>
<dbReference type="Pfam" id="PF00226">
    <property type="entry name" value="DnaJ"/>
    <property type="match status" value="1"/>
</dbReference>
<name>A0AAE3VT41_9HYPH</name>
<reference evidence="4" key="1">
    <citation type="submission" date="2023-07" db="EMBL/GenBank/DDBJ databases">
        <title>Genomic Encyclopedia of Type Strains, Phase IV (KMG-IV): sequencing the most valuable type-strain genomes for metagenomic binning, comparative biology and taxonomic classification.</title>
        <authorList>
            <person name="Goeker M."/>
        </authorList>
    </citation>
    <scope>NUCLEOTIDE SEQUENCE</scope>
    <source>
        <strain evidence="4">DSM 21202</strain>
    </source>
</reference>
<dbReference type="SUPFAM" id="SSF49493">
    <property type="entry name" value="HSP40/DnaJ peptide-binding domain"/>
    <property type="match status" value="2"/>
</dbReference>
<keyword evidence="5" id="KW-1185">Reference proteome</keyword>
<comment type="caution">
    <text evidence="4">The sequence shown here is derived from an EMBL/GenBank/DDBJ whole genome shotgun (WGS) entry which is preliminary data.</text>
</comment>
<dbReference type="EMBL" id="JAUSUL010000005">
    <property type="protein sequence ID" value="MDQ0317335.1"/>
    <property type="molecule type" value="Genomic_DNA"/>
</dbReference>
<evidence type="ECO:0000259" key="3">
    <source>
        <dbReference type="PROSITE" id="PS50076"/>
    </source>
</evidence>
<dbReference type="Gene3D" id="2.60.260.20">
    <property type="entry name" value="Urease metallochaperone UreE, N-terminal domain"/>
    <property type="match status" value="2"/>
</dbReference>
<dbReference type="FunFam" id="2.60.260.20:FF:000013">
    <property type="entry name" value="DnaJ subfamily B member 11"/>
    <property type="match status" value="1"/>
</dbReference>
<organism evidence="4 5">
    <name type="scientific">Amorphus orientalis</name>
    <dbReference type="NCBI Taxonomy" id="649198"/>
    <lineage>
        <taxon>Bacteria</taxon>
        <taxon>Pseudomonadati</taxon>
        <taxon>Pseudomonadota</taxon>
        <taxon>Alphaproteobacteria</taxon>
        <taxon>Hyphomicrobiales</taxon>
        <taxon>Amorphaceae</taxon>
        <taxon>Amorphus</taxon>
    </lineage>
</organism>
<evidence type="ECO:0000256" key="1">
    <source>
        <dbReference type="ARBA" id="ARBA00023186"/>
    </source>
</evidence>
<dbReference type="Proteomes" id="UP001229244">
    <property type="component" value="Unassembled WGS sequence"/>
</dbReference>
<proteinExistence type="predicted"/>
<accession>A0AAE3VT41</accession>
<dbReference type="CDD" id="cd10747">
    <property type="entry name" value="DnaJ_C"/>
    <property type="match status" value="1"/>
</dbReference>
<dbReference type="RefSeq" id="WP_306887253.1">
    <property type="nucleotide sequence ID" value="NZ_JAUSUL010000005.1"/>
</dbReference>
<dbReference type="InterPro" id="IPR002939">
    <property type="entry name" value="DnaJ_C"/>
</dbReference>
<dbReference type="Pfam" id="PF01556">
    <property type="entry name" value="DnaJ_C"/>
    <property type="match status" value="1"/>
</dbReference>
<gene>
    <name evidence="4" type="ORF">J2S73_003819</name>
</gene>
<sequence length="334" mass="34796">MRDPYTVLGVSKSASEADIKSAYRRLAKAYHPDHNADDPRAKERFAEVGTAYEILGDKEKRAQYDRGEIDADGRPRAHAFSGAGGFDPFSGFGGGGGRAAGAGGGRSRTYRYSSGAGPDIDDILRDFMGGFGGGRGAGTGAGAGPGAGAERTWKSPGEPGRDAEATVTVSLEQIVSGEKARVELPTGKTVAITIPPGVTSGQQVRLRGQGFPNPTGSVAGDALVTIKIAPHPLFTPAGSDLKLDLPVTLYEAVLGDKVRAPTLEGAVELTIPSGTSGGKMLRLRGKGLTKSGGGRGDLLVTLRIALPDSADGDLEDLMRRWRKHSPYDPRSDLK</sequence>
<evidence type="ECO:0000313" key="5">
    <source>
        <dbReference type="Proteomes" id="UP001229244"/>
    </source>
</evidence>